<dbReference type="GO" id="GO:0006644">
    <property type="term" value="P:phospholipid metabolic process"/>
    <property type="evidence" value="ECO:0007669"/>
    <property type="project" value="InterPro"/>
</dbReference>
<dbReference type="SUPFAM" id="SSF48619">
    <property type="entry name" value="Phospholipase A2, PLA2"/>
    <property type="match status" value="1"/>
</dbReference>
<gene>
    <name evidence="2" type="ORF">MENT_LOCUS18193</name>
</gene>
<protein>
    <submittedName>
        <fullName evidence="2">Uncharacterized protein</fullName>
    </submittedName>
</protein>
<dbReference type="EMBL" id="CAJEWN010000121">
    <property type="protein sequence ID" value="CAD2166891.1"/>
    <property type="molecule type" value="Genomic_DNA"/>
</dbReference>
<feature type="signal peptide" evidence="1">
    <location>
        <begin position="1"/>
        <end position="18"/>
    </location>
</feature>
<proteinExistence type="predicted"/>
<organism evidence="2 3">
    <name type="scientific">Meloidogyne enterolobii</name>
    <name type="common">Root-knot nematode worm</name>
    <name type="synonym">Meloidogyne mayaguensis</name>
    <dbReference type="NCBI Taxonomy" id="390850"/>
    <lineage>
        <taxon>Eukaryota</taxon>
        <taxon>Metazoa</taxon>
        <taxon>Ecdysozoa</taxon>
        <taxon>Nematoda</taxon>
        <taxon>Chromadorea</taxon>
        <taxon>Rhabditida</taxon>
        <taxon>Tylenchina</taxon>
        <taxon>Tylenchomorpha</taxon>
        <taxon>Tylenchoidea</taxon>
        <taxon>Meloidogynidae</taxon>
        <taxon>Meloidogyninae</taxon>
        <taxon>Meloidogyne</taxon>
    </lineage>
</organism>
<evidence type="ECO:0000313" key="2">
    <source>
        <dbReference type="EMBL" id="CAD2166891.1"/>
    </source>
</evidence>
<dbReference type="Gene3D" id="1.20.90.10">
    <property type="entry name" value="Phospholipase A2 domain"/>
    <property type="match status" value="1"/>
</dbReference>
<dbReference type="Proteomes" id="UP000580250">
    <property type="component" value="Unassembled WGS sequence"/>
</dbReference>
<dbReference type="GO" id="GO:0050482">
    <property type="term" value="P:arachidonate secretion"/>
    <property type="evidence" value="ECO:0007669"/>
    <property type="project" value="InterPro"/>
</dbReference>
<keyword evidence="1" id="KW-0732">Signal</keyword>
<name>A0A6V7UWM6_MELEN</name>
<dbReference type="InterPro" id="IPR036444">
    <property type="entry name" value="PLipase_A2_dom_sf"/>
</dbReference>
<dbReference type="OrthoDB" id="5904836at2759"/>
<evidence type="ECO:0000313" key="3">
    <source>
        <dbReference type="Proteomes" id="UP000580250"/>
    </source>
</evidence>
<reference evidence="2 3" key="1">
    <citation type="submission" date="2020-08" db="EMBL/GenBank/DDBJ databases">
        <authorList>
            <person name="Koutsovoulos G."/>
            <person name="Danchin GJ E."/>
        </authorList>
    </citation>
    <scope>NUCLEOTIDE SEQUENCE [LARGE SCALE GENOMIC DNA]</scope>
</reference>
<accession>A0A6V7UWM6</accession>
<dbReference type="GO" id="GO:0004623">
    <property type="term" value="F:phospholipase A2 activity"/>
    <property type="evidence" value="ECO:0007669"/>
    <property type="project" value="InterPro"/>
</dbReference>
<evidence type="ECO:0000256" key="1">
    <source>
        <dbReference type="SAM" id="SignalP"/>
    </source>
</evidence>
<feature type="chain" id="PRO_5028438614" evidence="1">
    <location>
        <begin position="19"/>
        <end position="550"/>
    </location>
</feature>
<comment type="caution">
    <text evidence="2">The sequence shown here is derived from an EMBL/GenBank/DDBJ whole genome shotgun (WGS) entry which is preliminary data.</text>
</comment>
<dbReference type="AlphaFoldDB" id="A0A6V7UWM6"/>
<sequence length="550" mass="63297">MNLLFILFLFIFLNEVLLSGTVNLAQRKSKWKTVFSNKTCSTKTFPCPEILNLLKKVNKCNGLIICYPSLLSNAYFSENTKLNNRFTFNETNTTRICAKCIEGKQCKGPDGVKTEWSGFRVFYDKKEKMLEVNLDIFGKRNTLHINGSTALDFLQALSDKNLISKIREQSKLDKEYFEERVGGAWLEDYLGVLALNIDLGIEVPEMNRDIAFGMLYRRDYPVKCQKEKKKVTTKAMIIKPSTAMNIKPKVGITSKINNITPIPKKTKATGATAITTHKPRSSTAFAPIDQCKLFNNAELIERYACNCADLSMRELNVCCENYHKCISKVNDIIDNNCTFSTNMYYISINVSNYDWKCNECLLFENRHCQHEQCLCDKQVIECWSRIPAPKHNKDELVSCKAKFIDEVKDNPKFPIVNVTKIRRNNDKSWEKLDKIEKEIDMRKNDDATIEFVGETQQTAIKYFDDIDLAYDKMNSTLYEAAFKLKNAINKAEKSNDEEDLVEVEIALDEFSKTLQAAVTFDNEYNWAYNSILTVHFKIDMIVDLARSKLK</sequence>